<name>A0A7X0VD38_9BACL</name>
<feature type="region of interest" description="Disordered" evidence="1">
    <location>
        <begin position="120"/>
        <end position="181"/>
    </location>
</feature>
<evidence type="ECO:0000313" key="3">
    <source>
        <dbReference type="Proteomes" id="UP000547209"/>
    </source>
</evidence>
<comment type="caution">
    <text evidence="2">The sequence shown here is derived from an EMBL/GenBank/DDBJ whole genome shotgun (WGS) entry which is preliminary data.</text>
</comment>
<dbReference type="AlphaFoldDB" id="A0A7X0VD38"/>
<protein>
    <submittedName>
        <fullName evidence="2">Uncharacterized protein</fullName>
    </submittedName>
</protein>
<gene>
    <name evidence="2" type="ORF">H7C19_02505</name>
</gene>
<organism evidence="2 3">
    <name type="scientific">Cohnella nanjingensis</name>
    <dbReference type="NCBI Taxonomy" id="1387779"/>
    <lineage>
        <taxon>Bacteria</taxon>
        <taxon>Bacillati</taxon>
        <taxon>Bacillota</taxon>
        <taxon>Bacilli</taxon>
        <taxon>Bacillales</taxon>
        <taxon>Paenibacillaceae</taxon>
        <taxon>Cohnella</taxon>
    </lineage>
</organism>
<reference evidence="2 3" key="1">
    <citation type="submission" date="2020-08" db="EMBL/GenBank/DDBJ databases">
        <title>Cohnella phylogeny.</title>
        <authorList>
            <person name="Dunlap C."/>
        </authorList>
    </citation>
    <scope>NUCLEOTIDE SEQUENCE [LARGE SCALE GENOMIC DNA]</scope>
    <source>
        <strain evidence="2 3">DSM 28246</strain>
    </source>
</reference>
<proteinExistence type="predicted"/>
<dbReference type="RefSeq" id="WP_185140952.1">
    <property type="nucleotide sequence ID" value="NZ_JACJVP010000001.1"/>
</dbReference>
<feature type="compositionally biased region" description="Basic and acidic residues" evidence="1">
    <location>
        <begin position="136"/>
        <end position="159"/>
    </location>
</feature>
<sequence>MAYGFAIEPQLYIAFEDEEEQLEQCKEWGLLSEKATKGKTFYYKGNGMNEVCSIVGYVDKMTAVIAFGNTQKHCIHPAYLKEMQAGNFGQRYAAKSDADDAAEQGADPDLALTPIEESAAERAEAANGESALPARDTQEQSAEAREARETAAPASRDEPSAPADNGAEPPKAKAAKARSRKIELPEEKVKMVATVQAFATVPNHFADNDDEVVIYEAVSIVDSGLELGEAWSSHSATIKKLDLAVGDHITFEAKVVAKKLTRHPVPYKINNPARIQKVDA</sequence>
<dbReference type="Proteomes" id="UP000547209">
    <property type="component" value="Unassembled WGS sequence"/>
</dbReference>
<keyword evidence="3" id="KW-1185">Reference proteome</keyword>
<dbReference type="EMBL" id="JACJVP010000001">
    <property type="protein sequence ID" value="MBB6669550.1"/>
    <property type="molecule type" value="Genomic_DNA"/>
</dbReference>
<accession>A0A7X0VD38</accession>
<evidence type="ECO:0000256" key="1">
    <source>
        <dbReference type="SAM" id="MobiDB-lite"/>
    </source>
</evidence>
<evidence type="ECO:0000313" key="2">
    <source>
        <dbReference type="EMBL" id="MBB6669550.1"/>
    </source>
</evidence>